<dbReference type="GeneID" id="110782545"/>
<sequence>MIERHQFGGEAGEDPNLYIQSFIQYCSTIKQMGLTPEQTMEILFPFSLSGKESLALAFYVKYFPPEKTARLRSQIISITQQADESLFEVWERFKDLHREFPHHGLSDWFLIQQFYNGLGNDSRLILDSAASGRFIQLAVTRALEMQKSLSEKDAKIDALTAHNKIIDTQLAQMATTLAGRPPGQLPSQPENRETANAITLRSG</sequence>
<dbReference type="RefSeq" id="XP_021842404.2">
    <property type="nucleotide sequence ID" value="XM_021986712.2"/>
</dbReference>
<feature type="region of interest" description="Disordered" evidence="1">
    <location>
        <begin position="179"/>
        <end position="203"/>
    </location>
</feature>
<evidence type="ECO:0000313" key="4">
    <source>
        <dbReference type="RefSeq" id="XP_021842404.2"/>
    </source>
</evidence>
<proteinExistence type="predicted"/>
<dbReference type="InterPro" id="IPR005162">
    <property type="entry name" value="Retrotrans_gag_dom"/>
</dbReference>
<protein>
    <recommendedName>
        <fullName evidence="2">Retrotransposon gag domain-containing protein</fullName>
    </recommendedName>
</protein>
<dbReference type="PANTHER" id="PTHR33223:SF11">
    <property type="entry name" value="ELEMENT PROTEIN, PUTATIVE-RELATED"/>
    <property type="match status" value="1"/>
</dbReference>
<feature type="compositionally biased region" description="Polar residues" evidence="1">
    <location>
        <begin position="185"/>
        <end position="203"/>
    </location>
</feature>
<reference evidence="4" key="2">
    <citation type="submission" date="2025-08" db="UniProtKB">
        <authorList>
            <consortium name="RefSeq"/>
        </authorList>
    </citation>
    <scope>IDENTIFICATION</scope>
    <source>
        <tissue evidence="4">Leaf</tissue>
    </source>
</reference>
<reference evidence="3" key="1">
    <citation type="journal article" date="2021" name="Nat. Commun.">
        <title>Genomic analyses provide insights into spinach domestication and the genetic basis of agronomic traits.</title>
        <authorList>
            <person name="Cai X."/>
            <person name="Sun X."/>
            <person name="Xu C."/>
            <person name="Sun H."/>
            <person name="Wang X."/>
            <person name="Ge C."/>
            <person name="Zhang Z."/>
            <person name="Wang Q."/>
            <person name="Fei Z."/>
            <person name="Jiao C."/>
            <person name="Wang Q."/>
        </authorList>
    </citation>
    <scope>NUCLEOTIDE SEQUENCE [LARGE SCALE GENOMIC DNA]</scope>
    <source>
        <strain evidence="3">cv. Varoflay</strain>
    </source>
</reference>
<feature type="domain" description="Retrotransposon gag" evidence="2">
    <location>
        <begin position="54"/>
        <end position="118"/>
    </location>
</feature>
<name>A0A9R0I6I9_SPIOL</name>
<keyword evidence="3" id="KW-1185">Reference proteome</keyword>
<evidence type="ECO:0000313" key="3">
    <source>
        <dbReference type="Proteomes" id="UP000813463"/>
    </source>
</evidence>
<dbReference type="KEGG" id="soe:110782545"/>
<dbReference type="Pfam" id="PF03732">
    <property type="entry name" value="Retrotrans_gag"/>
    <property type="match status" value="1"/>
</dbReference>
<accession>A0A9R0I6I9</accession>
<organism evidence="3 4">
    <name type="scientific">Spinacia oleracea</name>
    <name type="common">Spinach</name>
    <dbReference type="NCBI Taxonomy" id="3562"/>
    <lineage>
        <taxon>Eukaryota</taxon>
        <taxon>Viridiplantae</taxon>
        <taxon>Streptophyta</taxon>
        <taxon>Embryophyta</taxon>
        <taxon>Tracheophyta</taxon>
        <taxon>Spermatophyta</taxon>
        <taxon>Magnoliopsida</taxon>
        <taxon>eudicotyledons</taxon>
        <taxon>Gunneridae</taxon>
        <taxon>Pentapetalae</taxon>
        <taxon>Caryophyllales</taxon>
        <taxon>Chenopodiaceae</taxon>
        <taxon>Chenopodioideae</taxon>
        <taxon>Anserineae</taxon>
        <taxon>Spinacia</taxon>
    </lineage>
</organism>
<dbReference type="Proteomes" id="UP000813463">
    <property type="component" value="Chromosome 3"/>
</dbReference>
<evidence type="ECO:0000259" key="2">
    <source>
        <dbReference type="Pfam" id="PF03732"/>
    </source>
</evidence>
<dbReference type="AlphaFoldDB" id="A0A9R0I6I9"/>
<evidence type="ECO:0000256" key="1">
    <source>
        <dbReference type="SAM" id="MobiDB-lite"/>
    </source>
</evidence>
<dbReference type="PANTHER" id="PTHR33223">
    <property type="entry name" value="CCHC-TYPE DOMAIN-CONTAINING PROTEIN"/>
    <property type="match status" value="1"/>
</dbReference>
<gene>
    <name evidence="4" type="primary">LOC110782545</name>
</gene>